<dbReference type="EMBL" id="BORT01000027">
    <property type="protein sequence ID" value="GIO50024.1"/>
    <property type="molecule type" value="Genomic_DNA"/>
</dbReference>
<sequence>MESKRKLTNEECREIEGLINNAITAINKEAAAPFIKRLEFMRETLTIEAPQKNIFAELVAYTKAASGQVKEKEHWISAVNQSLYKLNFFEYYGV</sequence>
<dbReference type="RefSeq" id="WP_212980349.1">
    <property type="nucleotide sequence ID" value="NZ_AP025343.1"/>
</dbReference>
<reference evidence="1 2" key="1">
    <citation type="submission" date="2021-03" db="EMBL/GenBank/DDBJ databases">
        <title>Antimicrobial resistance genes in bacteria isolated from Japanese honey, and their potential for conferring macrolide and lincosamide resistance in the American foulbrood pathogen Paenibacillus larvae.</title>
        <authorList>
            <person name="Okamoto M."/>
            <person name="Kumagai M."/>
            <person name="Kanamori H."/>
            <person name="Takamatsu D."/>
        </authorList>
    </citation>
    <scope>NUCLEOTIDE SEQUENCE [LARGE SCALE GENOMIC DNA]</scope>
    <source>
        <strain evidence="1 2">J34TS1</strain>
    </source>
</reference>
<organism evidence="1 2">
    <name type="scientific">Paenibacillus azoreducens</name>
    <dbReference type="NCBI Taxonomy" id="116718"/>
    <lineage>
        <taxon>Bacteria</taxon>
        <taxon>Bacillati</taxon>
        <taxon>Bacillota</taxon>
        <taxon>Bacilli</taxon>
        <taxon>Bacillales</taxon>
        <taxon>Paenibacillaceae</taxon>
        <taxon>Paenibacillus</taxon>
    </lineage>
</organism>
<evidence type="ECO:0000313" key="2">
    <source>
        <dbReference type="Proteomes" id="UP000682811"/>
    </source>
</evidence>
<keyword evidence="2" id="KW-1185">Reference proteome</keyword>
<dbReference type="Proteomes" id="UP000682811">
    <property type="component" value="Unassembled WGS sequence"/>
</dbReference>
<proteinExistence type="predicted"/>
<evidence type="ECO:0000313" key="1">
    <source>
        <dbReference type="EMBL" id="GIO50024.1"/>
    </source>
</evidence>
<dbReference type="AlphaFoldDB" id="A0A919YGG2"/>
<evidence type="ECO:0008006" key="3">
    <source>
        <dbReference type="Google" id="ProtNLM"/>
    </source>
</evidence>
<gene>
    <name evidence="1" type="ORF">J34TS1_47890</name>
</gene>
<name>A0A919YGG2_9BACL</name>
<accession>A0A919YGG2</accession>
<comment type="caution">
    <text evidence="1">The sequence shown here is derived from an EMBL/GenBank/DDBJ whole genome shotgun (WGS) entry which is preliminary data.</text>
</comment>
<protein>
    <recommendedName>
        <fullName evidence="3">Bacteriocin immunity protein</fullName>
    </recommendedName>
</protein>